<dbReference type="STRING" id="400682.A0A1X7UNH4"/>
<organism evidence="3">
    <name type="scientific">Amphimedon queenslandica</name>
    <name type="common">Sponge</name>
    <dbReference type="NCBI Taxonomy" id="400682"/>
    <lineage>
        <taxon>Eukaryota</taxon>
        <taxon>Metazoa</taxon>
        <taxon>Porifera</taxon>
        <taxon>Demospongiae</taxon>
        <taxon>Heteroscleromorpha</taxon>
        <taxon>Haplosclerida</taxon>
        <taxon>Niphatidae</taxon>
        <taxon>Amphimedon</taxon>
    </lineage>
</organism>
<dbReference type="InterPro" id="IPR025714">
    <property type="entry name" value="Methyltranfer_dom"/>
</dbReference>
<feature type="domain" description="Methyltransferase" evidence="2">
    <location>
        <begin position="121"/>
        <end position="419"/>
    </location>
</feature>
<keyword evidence="4" id="KW-1185">Reference proteome</keyword>
<dbReference type="OMA" id="YEEENVC"/>
<evidence type="ECO:0000313" key="3">
    <source>
        <dbReference type="EnsemblMetazoa" id="Aqu2.1.29313_001"/>
    </source>
</evidence>
<evidence type="ECO:0000259" key="2">
    <source>
        <dbReference type="Pfam" id="PF13679"/>
    </source>
</evidence>
<dbReference type="EnsemblMetazoa" id="XM_011406162.2">
    <property type="protein sequence ID" value="XP_011404464.1"/>
    <property type="gene ID" value="LOC105313046"/>
</dbReference>
<dbReference type="PANTHER" id="PTHR12496">
    <property type="entry name" value="CGI-41 METHYLTRANSFERASE"/>
    <property type="match status" value="1"/>
</dbReference>
<sequence length="605" mass="67903">MEWKHGKDITARRLLDLYQFISQYKSITESHSVDYFTENHWERLIPEGWKKDLLSLSQDDYFLYPKAHTESRSSTSSISLGDFLLSIQSLKLLSSDQSQEAPPPAPPPDPSCVGQYGMSMKKVHEVNRMSEYLESVLIRPLNIKQMIDIGSGKGYLSETLSFSHQLKVVGIESQPVTTLGALERCRKVEKFFKSHPKEKVTSNKEKGDEKEDRKKIEHGCDPFDDFDSLHLPFEETLTLSETESTSHDTLTKDNNCINKGLEDISITTAVISVQEENTTPVEAAVCTIESSGLSKQNENCDAPSNITGSQNPLNNKEITASDKGMDNDTSTGTNAVSSSHTQPVPCPLTDSYTPITHYISGSDSIIDIAGGAIDTTRPLGLVGLHTCGDLASVILRQFIKEPLIQCVCIVGCCYHHITEREDVTDAVPGFPMSQFLKGHGAFLGRNTRMLSCQSEAHFSTVTSGKALESIFFRAVLQVILQKEMKLIQTPQDARELLVGRVKKYNSFTDYVRRALKRLNIREQNQPSNDRLEYYYTLLLPRLTELQRYLQVRAVIAPLIESLVLLDRLLFLQEHQEECNIKEAWLSQLFVPAISPRCIALSAIRH</sequence>
<accession>A0A1X7UNH4</accession>
<feature type="compositionally biased region" description="Polar residues" evidence="1">
    <location>
        <begin position="327"/>
        <end position="342"/>
    </location>
</feature>
<feature type="compositionally biased region" description="Pro residues" evidence="1">
    <location>
        <begin position="101"/>
        <end position="110"/>
    </location>
</feature>
<dbReference type="InParanoid" id="A0A1X7UNH4"/>
<evidence type="ECO:0000313" key="4">
    <source>
        <dbReference type="Proteomes" id="UP000007879"/>
    </source>
</evidence>
<dbReference type="KEGG" id="aqu:105313046"/>
<evidence type="ECO:0000256" key="1">
    <source>
        <dbReference type="SAM" id="MobiDB-lite"/>
    </source>
</evidence>
<dbReference type="eggNOG" id="KOG2651">
    <property type="taxonomic scope" value="Eukaryota"/>
</dbReference>
<dbReference type="PANTHER" id="PTHR12496:SF9">
    <property type="entry name" value="METHYLTRANSFERASE-LIKE PROTEIN 25-RELATED"/>
    <property type="match status" value="1"/>
</dbReference>
<dbReference type="AlphaFoldDB" id="A0A1X7UNH4"/>
<dbReference type="Proteomes" id="UP000007879">
    <property type="component" value="Unassembled WGS sequence"/>
</dbReference>
<gene>
    <name evidence="3" type="primary">105313046</name>
</gene>
<dbReference type="EnsemblMetazoa" id="Aqu2.1.29313_001">
    <property type="protein sequence ID" value="Aqu2.1.29313_001"/>
    <property type="gene ID" value="Aqu2.1.29313"/>
</dbReference>
<name>A0A1X7UNH4_AMPQE</name>
<reference evidence="4" key="1">
    <citation type="journal article" date="2010" name="Nature">
        <title>The Amphimedon queenslandica genome and the evolution of animal complexity.</title>
        <authorList>
            <person name="Srivastava M."/>
            <person name="Simakov O."/>
            <person name="Chapman J."/>
            <person name="Fahey B."/>
            <person name="Gauthier M.E."/>
            <person name="Mitros T."/>
            <person name="Richards G.S."/>
            <person name="Conaco C."/>
            <person name="Dacre M."/>
            <person name="Hellsten U."/>
            <person name="Larroux C."/>
            <person name="Putnam N.H."/>
            <person name="Stanke M."/>
            <person name="Adamska M."/>
            <person name="Darling A."/>
            <person name="Degnan S.M."/>
            <person name="Oakley T.H."/>
            <person name="Plachetzki D.C."/>
            <person name="Zhai Y."/>
            <person name="Adamski M."/>
            <person name="Calcino A."/>
            <person name="Cummins S.F."/>
            <person name="Goodstein D.M."/>
            <person name="Harris C."/>
            <person name="Jackson D.J."/>
            <person name="Leys S.P."/>
            <person name="Shu S."/>
            <person name="Woodcroft B.J."/>
            <person name="Vervoort M."/>
            <person name="Kosik K.S."/>
            <person name="Manning G."/>
            <person name="Degnan B.M."/>
            <person name="Rokhsar D.S."/>
        </authorList>
    </citation>
    <scope>NUCLEOTIDE SEQUENCE [LARGE SCALE GENOMIC DNA]</scope>
</reference>
<dbReference type="Pfam" id="PF13679">
    <property type="entry name" value="Methyltransf_32"/>
    <property type="match status" value="1"/>
</dbReference>
<proteinExistence type="predicted"/>
<reference evidence="3" key="2">
    <citation type="submission" date="2017-05" db="UniProtKB">
        <authorList>
            <consortium name="EnsemblMetazoa"/>
        </authorList>
    </citation>
    <scope>IDENTIFICATION</scope>
</reference>
<feature type="region of interest" description="Disordered" evidence="1">
    <location>
        <begin position="303"/>
        <end position="344"/>
    </location>
</feature>
<dbReference type="OrthoDB" id="10258156at2759"/>
<feature type="compositionally biased region" description="Polar residues" evidence="1">
    <location>
        <begin position="303"/>
        <end position="318"/>
    </location>
</feature>
<dbReference type="InterPro" id="IPR052220">
    <property type="entry name" value="METTL25"/>
</dbReference>
<protein>
    <recommendedName>
        <fullName evidence="2">Methyltransferase domain-containing protein</fullName>
    </recommendedName>
</protein>
<feature type="region of interest" description="Disordered" evidence="1">
    <location>
        <begin position="96"/>
        <end position="115"/>
    </location>
</feature>